<comment type="similarity">
    <text evidence="7">Belongs to the queuine tRNA-ribosyltransferase family.</text>
</comment>
<evidence type="ECO:0000256" key="3">
    <source>
        <dbReference type="ARBA" id="ARBA00022679"/>
    </source>
</evidence>
<protein>
    <recommendedName>
        <fullName evidence="7">Queuine tRNA-ribosyltransferase</fullName>
        <ecNumber evidence="7">2.4.2.29</ecNumber>
    </recommendedName>
    <alternativeName>
        <fullName evidence="7">Guanine insertion enzyme</fullName>
    </alternativeName>
    <alternativeName>
        <fullName evidence="7">tRNA-guanine transglycosylase</fullName>
    </alternativeName>
</protein>
<evidence type="ECO:0000313" key="10">
    <source>
        <dbReference type="Proteomes" id="UP000197003"/>
    </source>
</evidence>
<evidence type="ECO:0000259" key="8">
    <source>
        <dbReference type="Pfam" id="PF01702"/>
    </source>
</evidence>
<feature type="binding site" evidence="7">
    <location>
        <position position="208"/>
    </location>
    <ligand>
        <name>substrate</name>
    </ligand>
</feature>
<feature type="active site" description="Nucleophile" evidence="7">
    <location>
        <position position="285"/>
    </location>
</feature>
<evidence type="ECO:0000256" key="4">
    <source>
        <dbReference type="ARBA" id="ARBA00022694"/>
    </source>
</evidence>
<comment type="catalytic activity">
    <reaction evidence="6 7">
        <text>7-aminomethyl-7-carbaguanine + guanosine(34) in tRNA = 7-aminomethyl-7-carbaguanosine(34) in tRNA + guanine</text>
        <dbReference type="Rhea" id="RHEA:24104"/>
        <dbReference type="Rhea" id="RHEA-COMP:10341"/>
        <dbReference type="Rhea" id="RHEA-COMP:10342"/>
        <dbReference type="ChEBI" id="CHEBI:16235"/>
        <dbReference type="ChEBI" id="CHEBI:58703"/>
        <dbReference type="ChEBI" id="CHEBI:74269"/>
        <dbReference type="ChEBI" id="CHEBI:82833"/>
        <dbReference type="EC" id="2.4.2.29"/>
    </reaction>
</comment>
<accession>A0A1Z3N7T2</accession>
<keyword evidence="7" id="KW-0479">Metal-binding</keyword>
<keyword evidence="5 7" id="KW-0671">Queuosine biosynthesis</keyword>
<keyword evidence="4 7" id="KW-0819">tRNA processing</keyword>
<name>A0A1Z3N7T2_BDEBC</name>
<sequence length="391" mass="43631">MLDGHNSTAVGPNSTATDANMKLGEFKVHATDGNARRATLMTAHGPVQTPVFMAVGTKATVKAMTPEELKDCGTQVVLGNTYHLHLRPGEKTIARMGGLHKFMNWHGPILTDSGGFQVFSLSQLRNMTEEGVEFRSHLDGAKHFISPEKSMEIQMDLGSDIIMAFDECLKYPATDEEIEKSMALTYRWLLRSQAAMTRKESLLFGIVQGGLSLKHRLKSMEQICSVDLPGYALGGFSVGEPMHLMHALLPDVAPRMPANKPRYLMGVGTPTDLIIAIDSGVDMFDCVMPTRVARNGTIYTWNGKVSIKRSEYKEDPSALDPECDCYTCKNYSKAYLRHMFMSGEILGSRLNTIHNIHFYMKVMEKAREAIAEGRWAEYRDFCLTRFAKKDS</sequence>
<organism evidence="9 10">
    <name type="scientific">Bdellovibrio bacteriovorus</name>
    <dbReference type="NCBI Taxonomy" id="959"/>
    <lineage>
        <taxon>Bacteria</taxon>
        <taxon>Pseudomonadati</taxon>
        <taxon>Bdellovibrionota</taxon>
        <taxon>Bdellovibrionia</taxon>
        <taxon>Bdellovibrionales</taxon>
        <taxon>Pseudobdellovibrionaceae</taxon>
        <taxon>Bdellovibrio</taxon>
    </lineage>
</organism>
<dbReference type="GO" id="GO:0008616">
    <property type="term" value="P:tRNA queuosine(34) biosynthetic process"/>
    <property type="evidence" value="ECO:0007669"/>
    <property type="project" value="UniProtKB-UniRule"/>
</dbReference>
<dbReference type="InterPro" id="IPR050076">
    <property type="entry name" value="ArchSynthase1/Queuine_TRR"/>
</dbReference>
<evidence type="ECO:0000256" key="1">
    <source>
        <dbReference type="ARBA" id="ARBA00004691"/>
    </source>
</evidence>
<evidence type="ECO:0000313" key="9">
    <source>
        <dbReference type="EMBL" id="ASD63518.1"/>
    </source>
</evidence>
<dbReference type="GO" id="GO:0005829">
    <property type="term" value="C:cytosol"/>
    <property type="evidence" value="ECO:0007669"/>
    <property type="project" value="TreeGrafter"/>
</dbReference>
<feature type="binding site" evidence="7">
    <location>
        <begin position="112"/>
        <end position="116"/>
    </location>
    <ligand>
        <name>substrate</name>
    </ligand>
</feature>
<evidence type="ECO:0000256" key="7">
    <source>
        <dbReference type="HAMAP-Rule" id="MF_00168"/>
    </source>
</evidence>
<feature type="region of interest" description="RNA binding" evidence="7">
    <location>
        <begin position="266"/>
        <end position="272"/>
    </location>
</feature>
<dbReference type="Gene3D" id="3.20.20.105">
    <property type="entry name" value="Queuine tRNA-ribosyltransferase-like"/>
    <property type="match status" value="1"/>
</dbReference>
<comment type="subunit">
    <text evidence="7">Homodimer. Within each dimer, one monomer is responsible for RNA recognition and catalysis, while the other monomer binds to the replacement base PreQ1.</text>
</comment>
<gene>
    <name evidence="7" type="primary">tgt</name>
    <name evidence="9" type="ORF">B9G79_08010</name>
</gene>
<dbReference type="EMBL" id="CP020946">
    <property type="protein sequence ID" value="ASD63518.1"/>
    <property type="molecule type" value="Genomic_DNA"/>
</dbReference>
<keyword evidence="2 7" id="KW-0328">Glycosyltransferase</keyword>
<dbReference type="OrthoDB" id="5288802at2"/>
<reference evidence="9 10" key="1">
    <citation type="submission" date="2017-04" db="EMBL/GenBank/DDBJ databases">
        <title>Whole genome sequence of Bdellovibrio bacteriovorus strain SSB218315.</title>
        <authorList>
            <person name="Oyedara O."/>
            <person name="Rodriguez-Perez M.A."/>
        </authorList>
    </citation>
    <scope>NUCLEOTIDE SEQUENCE [LARGE SCALE GENOMIC DNA]</scope>
    <source>
        <strain evidence="9 10">SSB218315</strain>
    </source>
</reference>
<dbReference type="InterPro" id="IPR004803">
    <property type="entry name" value="TGT"/>
</dbReference>
<evidence type="ECO:0000256" key="6">
    <source>
        <dbReference type="ARBA" id="ARBA00050112"/>
    </source>
</evidence>
<keyword evidence="3 7" id="KW-0808">Transferase</keyword>
<feature type="binding site" evidence="7">
    <location>
        <position position="354"/>
    </location>
    <ligand>
        <name>Zn(2+)</name>
        <dbReference type="ChEBI" id="CHEBI:29105"/>
    </ligand>
</feature>
<feature type="active site" description="Proton acceptor" evidence="7">
    <location>
        <position position="112"/>
    </location>
</feature>
<dbReference type="GO" id="GO:0046872">
    <property type="term" value="F:metal ion binding"/>
    <property type="evidence" value="ECO:0007669"/>
    <property type="project" value="UniProtKB-KW"/>
</dbReference>
<dbReference type="FunFam" id="3.20.20.105:FF:000001">
    <property type="entry name" value="Queuine tRNA-ribosyltransferase"/>
    <property type="match status" value="1"/>
</dbReference>
<dbReference type="EC" id="2.4.2.29" evidence="7"/>
<comment type="function">
    <text evidence="7">Catalyzes the base-exchange of a guanine (G) residue with the queuine precursor 7-aminomethyl-7-deazaguanine (PreQ1) at position 34 (anticodon wobble position) in tRNAs with GU(N) anticodons (tRNA-Asp, -Asn, -His and -Tyr). Catalysis occurs through a double-displacement mechanism. The nucleophile active site attacks the C1' of nucleotide 34 to detach the guanine base from the RNA, forming a covalent enzyme-RNA intermediate. The proton acceptor active site deprotonates the incoming PreQ1, allowing a nucleophilic attack on the C1' of the ribose to form the product. After dissociation, two additional enzymatic reactions on the tRNA convert PreQ1 to queuine (Q), resulting in the hypermodified nucleoside queuosine (7-(((4,5-cis-dihydroxy-2-cyclopenten-1-yl)amino)methyl)-7-deazaguanosine).</text>
</comment>
<evidence type="ECO:0000256" key="2">
    <source>
        <dbReference type="ARBA" id="ARBA00022676"/>
    </source>
</evidence>
<comment type="cofactor">
    <cofactor evidence="7">
        <name>Zn(2+)</name>
        <dbReference type="ChEBI" id="CHEBI:29105"/>
    </cofactor>
    <text evidence="7">Binds 1 zinc ion per subunit.</text>
</comment>
<dbReference type="NCBIfam" id="TIGR00430">
    <property type="entry name" value="Q_tRNA_tgt"/>
    <property type="match status" value="1"/>
</dbReference>
<feature type="region of interest" description="RNA binding; important for wobble base 34 recognition" evidence="7">
    <location>
        <begin position="290"/>
        <end position="294"/>
    </location>
</feature>
<dbReference type="InterPro" id="IPR002616">
    <property type="entry name" value="tRNA_ribo_trans-like"/>
</dbReference>
<evidence type="ECO:0000256" key="5">
    <source>
        <dbReference type="ARBA" id="ARBA00022785"/>
    </source>
</evidence>
<dbReference type="SUPFAM" id="SSF51713">
    <property type="entry name" value="tRNA-guanine transglycosylase"/>
    <property type="match status" value="1"/>
</dbReference>
<feature type="binding site" evidence="7">
    <location>
        <position position="166"/>
    </location>
    <ligand>
        <name>substrate</name>
    </ligand>
</feature>
<dbReference type="NCBIfam" id="TIGR00449">
    <property type="entry name" value="tgt_general"/>
    <property type="match status" value="1"/>
</dbReference>
<feature type="binding site" evidence="7">
    <location>
        <position position="323"/>
    </location>
    <ligand>
        <name>Zn(2+)</name>
        <dbReference type="ChEBI" id="CHEBI:29105"/>
    </ligand>
</feature>
<comment type="pathway">
    <text evidence="1 7">tRNA modification; tRNA-queuosine biosynthesis.</text>
</comment>
<dbReference type="UniPathway" id="UPA00392"/>
<keyword evidence="7" id="KW-0862">Zinc</keyword>
<feature type="domain" description="tRNA-guanine(15) transglycosylase-like" evidence="8">
    <location>
        <begin position="34"/>
        <end position="382"/>
    </location>
</feature>
<feature type="binding site" evidence="7">
    <location>
        <position position="325"/>
    </location>
    <ligand>
        <name>Zn(2+)</name>
        <dbReference type="ChEBI" id="CHEBI:29105"/>
    </ligand>
</feature>
<dbReference type="HAMAP" id="MF_00168">
    <property type="entry name" value="Q_tRNA_Tgt"/>
    <property type="match status" value="1"/>
</dbReference>
<dbReference type="GO" id="GO:0008479">
    <property type="term" value="F:tRNA-guanosine(34) queuine transglycosylase activity"/>
    <property type="evidence" value="ECO:0007669"/>
    <property type="project" value="UniProtKB-UniRule"/>
</dbReference>
<dbReference type="AlphaFoldDB" id="A0A1Z3N7T2"/>
<feature type="binding site" evidence="7">
    <location>
        <position position="328"/>
    </location>
    <ligand>
        <name>Zn(2+)</name>
        <dbReference type="ChEBI" id="CHEBI:29105"/>
    </ligand>
</feature>
<proteinExistence type="inferred from homology"/>
<dbReference type="RefSeq" id="WP_088565054.1">
    <property type="nucleotide sequence ID" value="NZ_CP020946.1"/>
</dbReference>
<dbReference type="Proteomes" id="UP000197003">
    <property type="component" value="Chromosome"/>
</dbReference>
<dbReference type="PANTHER" id="PTHR46499:SF1">
    <property type="entry name" value="QUEUINE TRNA-RIBOSYLTRANSFERASE"/>
    <property type="match status" value="1"/>
</dbReference>
<dbReference type="PANTHER" id="PTHR46499">
    <property type="entry name" value="QUEUINE TRNA-RIBOSYLTRANSFERASE"/>
    <property type="match status" value="1"/>
</dbReference>
<dbReference type="InterPro" id="IPR036511">
    <property type="entry name" value="TGT-like_sf"/>
</dbReference>
<feature type="binding site" evidence="7">
    <location>
        <position position="235"/>
    </location>
    <ligand>
        <name>substrate</name>
    </ligand>
</feature>
<dbReference type="Pfam" id="PF01702">
    <property type="entry name" value="TGT"/>
    <property type="match status" value="1"/>
</dbReference>